<evidence type="ECO:0000313" key="2">
    <source>
        <dbReference type="Proteomes" id="UP000078284"/>
    </source>
</evidence>
<name>A0A178U6V5_ARATH</name>
<accession>A0A178U6V5</accession>
<comment type="caution">
    <text evidence="1">The sequence shown here is derived from an EMBL/GenBank/DDBJ whole genome shotgun (WGS) entry which is preliminary data.</text>
</comment>
<sequence>MTSPGTKTKKKTVMQRGKSIFEAIESEFEAAMEGIEELKVSDSIGSGDDEEQCASGLL</sequence>
<reference evidence="2" key="1">
    <citation type="journal article" date="2016" name="Proc. Natl. Acad. Sci. U.S.A.">
        <title>Chromosome-level assembly of Arabidopsis thaliana Ler reveals the extent of translocation and inversion polymorphisms.</title>
        <authorList>
            <person name="Zapata L."/>
            <person name="Ding J."/>
            <person name="Willing E.M."/>
            <person name="Hartwig B."/>
            <person name="Bezdan D."/>
            <person name="Jiao W.B."/>
            <person name="Patel V."/>
            <person name="Velikkakam James G."/>
            <person name="Koornneef M."/>
            <person name="Ossowski S."/>
            <person name="Schneeberger K."/>
        </authorList>
    </citation>
    <scope>NUCLEOTIDE SEQUENCE [LARGE SCALE GENOMIC DNA]</scope>
    <source>
        <strain evidence="2">cv. Landsberg erecta</strain>
    </source>
</reference>
<protein>
    <submittedName>
        <fullName evidence="1">Uncharacterized protein</fullName>
    </submittedName>
</protein>
<dbReference type="Proteomes" id="UP000078284">
    <property type="component" value="Unassembled WGS sequence"/>
</dbReference>
<organism evidence="1 2">
    <name type="scientific">Arabidopsis thaliana</name>
    <name type="common">Mouse-ear cress</name>
    <dbReference type="NCBI Taxonomy" id="3702"/>
    <lineage>
        <taxon>Eukaryota</taxon>
        <taxon>Viridiplantae</taxon>
        <taxon>Streptophyta</taxon>
        <taxon>Embryophyta</taxon>
        <taxon>Tracheophyta</taxon>
        <taxon>Spermatophyta</taxon>
        <taxon>Magnoliopsida</taxon>
        <taxon>eudicotyledons</taxon>
        <taxon>Gunneridae</taxon>
        <taxon>Pentapetalae</taxon>
        <taxon>rosids</taxon>
        <taxon>malvids</taxon>
        <taxon>Brassicales</taxon>
        <taxon>Brassicaceae</taxon>
        <taxon>Camelineae</taxon>
        <taxon>Arabidopsis</taxon>
    </lineage>
</organism>
<evidence type="ECO:0000313" key="1">
    <source>
        <dbReference type="EMBL" id="OAO89359.1"/>
    </source>
</evidence>
<dbReference type="EMBL" id="LUHQ01000011">
    <property type="protein sequence ID" value="OAO89359.1"/>
    <property type="molecule type" value="Genomic_DNA"/>
</dbReference>
<proteinExistence type="predicted"/>
<gene>
    <name evidence="1" type="ORF">AXX17_ATUG01420</name>
</gene>
<dbReference type="AlphaFoldDB" id="A0A178U6V5"/>